<dbReference type="RefSeq" id="WP_187974053.1">
    <property type="nucleotide sequence ID" value="NZ_CP046884.1"/>
</dbReference>
<evidence type="ECO:0008006" key="3">
    <source>
        <dbReference type="Google" id="ProtNLM"/>
    </source>
</evidence>
<proteinExistence type="predicted"/>
<name>A0A7H0SQB4_9CORY</name>
<sequence length="278" mass="30605">MSNDLTPVEGEIMSTPDVTDNGLELLKMQAEAMQSAHQLATGLCATQMVPSTYRDKPDDGAAAILYGAELGLKPLQALQQIFVVRGKPAIYARTMVALLKAKGYTFSTVEDTPEAVTVRGTSPSGETEEARWTLERAKRAGYTKSNEKYQTDPQAMLYAKAASEVCRKLAPDVLLGVTYSAEELELEPAPVRATARRVVRDTESPTQRLARQLEATKTADGQGEYDSILERIEAAESQEIISEIMQNLPDMEEEHREKIRAVANTRWEQLAQNGGDNQ</sequence>
<evidence type="ECO:0000313" key="2">
    <source>
        <dbReference type="Proteomes" id="UP000516320"/>
    </source>
</evidence>
<protein>
    <recommendedName>
        <fullName evidence="3">RecT family protein</fullName>
    </recommendedName>
</protein>
<organism evidence="1 2">
    <name type="scientific">Corynebacterium poyangense</name>
    <dbReference type="NCBI Taxonomy" id="2684405"/>
    <lineage>
        <taxon>Bacteria</taxon>
        <taxon>Bacillati</taxon>
        <taxon>Actinomycetota</taxon>
        <taxon>Actinomycetes</taxon>
        <taxon>Mycobacteriales</taxon>
        <taxon>Corynebacteriaceae</taxon>
        <taxon>Corynebacterium</taxon>
    </lineage>
</organism>
<dbReference type="Proteomes" id="UP000516320">
    <property type="component" value="Chromosome"/>
</dbReference>
<dbReference type="EMBL" id="CP046884">
    <property type="protein sequence ID" value="QNQ90739.1"/>
    <property type="molecule type" value="Genomic_DNA"/>
</dbReference>
<dbReference type="KEGG" id="cpoy:GP475_08875"/>
<evidence type="ECO:0000313" key="1">
    <source>
        <dbReference type="EMBL" id="QNQ90739.1"/>
    </source>
</evidence>
<reference evidence="1 2" key="1">
    <citation type="submission" date="2019-12" db="EMBL/GenBank/DDBJ databases">
        <title>Corynebacterium sp. nov., isolated from feces of the Anser Albifrons in China.</title>
        <authorList>
            <person name="Liu Q."/>
        </authorList>
    </citation>
    <scope>NUCLEOTIDE SEQUENCE [LARGE SCALE GENOMIC DNA]</scope>
    <source>
        <strain evidence="1 2">4H37-19</strain>
    </source>
</reference>
<dbReference type="AlphaFoldDB" id="A0A7H0SQB4"/>
<accession>A0A7H0SQB4</accession>
<keyword evidence="2" id="KW-1185">Reference proteome</keyword>
<gene>
    <name evidence="1" type="ORF">GP475_08875</name>
</gene>